<organism evidence="2 3">
    <name type="scientific">Methyloligella solikamskensis</name>
    <dbReference type="NCBI Taxonomy" id="1177756"/>
    <lineage>
        <taxon>Bacteria</taxon>
        <taxon>Pseudomonadati</taxon>
        <taxon>Pseudomonadota</taxon>
        <taxon>Alphaproteobacteria</taxon>
        <taxon>Hyphomicrobiales</taxon>
        <taxon>Hyphomicrobiaceae</taxon>
        <taxon>Methyloligella</taxon>
    </lineage>
</organism>
<proteinExistence type="predicted"/>
<dbReference type="RefSeq" id="WP_379086590.1">
    <property type="nucleotide sequence ID" value="NZ_JBHTJO010000001.1"/>
</dbReference>
<protein>
    <submittedName>
        <fullName evidence="2">Uncharacterized protein</fullName>
    </submittedName>
</protein>
<name>A0ABW3J7P5_9HYPH</name>
<reference evidence="3" key="1">
    <citation type="journal article" date="2019" name="Int. J. Syst. Evol. Microbiol.">
        <title>The Global Catalogue of Microorganisms (GCM) 10K type strain sequencing project: providing services to taxonomists for standard genome sequencing and annotation.</title>
        <authorList>
            <consortium name="The Broad Institute Genomics Platform"/>
            <consortium name="The Broad Institute Genome Sequencing Center for Infectious Disease"/>
            <person name="Wu L."/>
            <person name="Ma J."/>
        </authorList>
    </citation>
    <scope>NUCLEOTIDE SEQUENCE [LARGE SCALE GENOMIC DNA]</scope>
    <source>
        <strain evidence="3">CCUG 61697</strain>
    </source>
</reference>
<keyword evidence="1" id="KW-1133">Transmembrane helix</keyword>
<feature type="transmembrane region" description="Helical" evidence="1">
    <location>
        <begin position="48"/>
        <end position="70"/>
    </location>
</feature>
<dbReference type="Proteomes" id="UP001597102">
    <property type="component" value="Unassembled WGS sequence"/>
</dbReference>
<keyword evidence="3" id="KW-1185">Reference proteome</keyword>
<gene>
    <name evidence="2" type="ORF">ACFQ2F_04975</name>
</gene>
<keyword evidence="1" id="KW-0472">Membrane</keyword>
<accession>A0ABW3J7P5</accession>
<keyword evidence="1" id="KW-0812">Transmembrane</keyword>
<evidence type="ECO:0000256" key="1">
    <source>
        <dbReference type="SAM" id="Phobius"/>
    </source>
</evidence>
<comment type="caution">
    <text evidence="2">The sequence shown here is derived from an EMBL/GenBank/DDBJ whole genome shotgun (WGS) entry which is preliminary data.</text>
</comment>
<evidence type="ECO:0000313" key="3">
    <source>
        <dbReference type="Proteomes" id="UP001597102"/>
    </source>
</evidence>
<feature type="transmembrane region" description="Helical" evidence="1">
    <location>
        <begin position="20"/>
        <end position="42"/>
    </location>
</feature>
<sequence>MSRTTSERIDSLFRIDKFCAIGFVIVLWATVLYVFVSILPFVDDMNVKIAIGAAGAAVLIFNTASIFAMLRHYADDKEDIYGIDIRHKDALATLKKSGRLDRQIAE</sequence>
<evidence type="ECO:0000313" key="2">
    <source>
        <dbReference type="EMBL" id="MFD0986445.1"/>
    </source>
</evidence>
<dbReference type="EMBL" id="JBHTJO010000001">
    <property type="protein sequence ID" value="MFD0986445.1"/>
    <property type="molecule type" value="Genomic_DNA"/>
</dbReference>